<organism evidence="1 2">
    <name type="scientific">Luteitalea pratensis</name>
    <dbReference type="NCBI Taxonomy" id="1855912"/>
    <lineage>
        <taxon>Bacteria</taxon>
        <taxon>Pseudomonadati</taxon>
        <taxon>Acidobacteriota</taxon>
        <taxon>Vicinamibacteria</taxon>
        <taxon>Vicinamibacterales</taxon>
        <taxon>Vicinamibacteraceae</taxon>
        <taxon>Luteitalea</taxon>
    </lineage>
</organism>
<dbReference type="GO" id="GO:0008168">
    <property type="term" value="F:methyltransferase activity"/>
    <property type="evidence" value="ECO:0007669"/>
    <property type="project" value="InterPro"/>
</dbReference>
<dbReference type="InterPro" id="IPR029063">
    <property type="entry name" value="SAM-dependent_MTases_sf"/>
</dbReference>
<dbReference type="InterPro" id="IPR016461">
    <property type="entry name" value="COMT-like"/>
</dbReference>
<dbReference type="PROSITE" id="PS51683">
    <property type="entry name" value="SAM_OMT_II"/>
    <property type="match status" value="1"/>
</dbReference>
<sequence length="82" mass="8665">MPSTSRLLLVEFVLPPGNEPFLGKWVDLHMLVMAPGARERTADEYQSLLVRAGSTTCSVVPTAVGPSVVEAMPLEAADIGNG</sequence>
<dbReference type="AlphaFoldDB" id="A0A143PQB6"/>
<dbReference type="KEGG" id="abac:LuPra_04026"/>
<protein>
    <submittedName>
        <fullName evidence="1">Uncharacterized protein</fullName>
    </submittedName>
</protein>
<dbReference type="EMBL" id="CP015136">
    <property type="protein sequence ID" value="AMY10785.1"/>
    <property type="molecule type" value="Genomic_DNA"/>
</dbReference>
<reference evidence="1 2" key="1">
    <citation type="journal article" date="2016" name="Genome Announc.">
        <title>First Complete Genome Sequence of a Subdivision 6 Acidobacterium Strain.</title>
        <authorList>
            <person name="Huang S."/>
            <person name="Vieira S."/>
            <person name="Bunk B."/>
            <person name="Riedel T."/>
            <person name="Sproer C."/>
            <person name="Overmann J."/>
        </authorList>
    </citation>
    <scope>NUCLEOTIDE SEQUENCE [LARGE SCALE GENOMIC DNA]</scope>
    <source>
        <strain evidence="2">DSM 100886 HEG_-6_39</strain>
    </source>
</reference>
<keyword evidence="2" id="KW-1185">Reference proteome</keyword>
<gene>
    <name evidence="1" type="ORF">LuPra_04026</name>
</gene>
<dbReference type="SUPFAM" id="SSF53335">
    <property type="entry name" value="S-adenosyl-L-methionine-dependent methyltransferases"/>
    <property type="match status" value="1"/>
</dbReference>
<reference evidence="2" key="2">
    <citation type="submission" date="2016-04" db="EMBL/GenBank/DDBJ databases">
        <title>First Complete Genome Sequence of a Subdivision 6 Acidobacterium.</title>
        <authorList>
            <person name="Huang S."/>
            <person name="Vieira S."/>
            <person name="Bunk B."/>
            <person name="Riedel T."/>
            <person name="Sproeer C."/>
            <person name="Overmann J."/>
        </authorList>
    </citation>
    <scope>NUCLEOTIDE SEQUENCE [LARGE SCALE GENOMIC DNA]</scope>
    <source>
        <strain evidence="2">DSM 100886 HEG_-6_39</strain>
    </source>
</reference>
<evidence type="ECO:0000313" key="2">
    <source>
        <dbReference type="Proteomes" id="UP000076079"/>
    </source>
</evidence>
<accession>A0A143PQB6</accession>
<dbReference type="Gene3D" id="3.40.50.150">
    <property type="entry name" value="Vaccinia Virus protein VP39"/>
    <property type="match status" value="1"/>
</dbReference>
<name>A0A143PQB6_LUTPR</name>
<dbReference type="Proteomes" id="UP000076079">
    <property type="component" value="Chromosome"/>
</dbReference>
<proteinExistence type="predicted"/>
<evidence type="ECO:0000313" key="1">
    <source>
        <dbReference type="EMBL" id="AMY10785.1"/>
    </source>
</evidence>
<dbReference type="STRING" id="1855912.LuPra_04026"/>